<dbReference type="AlphaFoldDB" id="A0AAN7KPH9"/>
<reference evidence="1 2" key="1">
    <citation type="journal article" date="2023" name="Hortic Res">
        <title>Pangenome of water caltrop reveals structural variations and asymmetric subgenome divergence after allopolyploidization.</title>
        <authorList>
            <person name="Zhang X."/>
            <person name="Chen Y."/>
            <person name="Wang L."/>
            <person name="Yuan Y."/>
            <person name="Fang M."/>
            <person name="Shi L."/>
            <person name="Lu R."/>
            <person name="Comes H.P."/>
            <person name="Ma Y."/>
            <person name="Chen Y."/>
            <person name="Huang G."/>
            <person name="Zhou Y."/>
            <person name="Zheng Z."/>
            <person name="Qiu Y."/>
        </authorList>
    </citation>
    <scope>NUCLEOTIDE SEQUENCE [LARGE SCALE GENOMIC DNA]</scope>
    <source>
        <tissue evidence="1">Roots</tissue>
    </source>
</reference>
<evidence type="ECO:0000313" key="2">
    <source>
        <dbReference type="Proteomes" id="UP001345219"/>
    </source>
</evidence>
<sequence length="118" mass="13163">MWKSVCLLCFWQALDLEKLLQGLINNTTEASLLGLLFGAGTSAYQVTRLLTLYLTHVDLKNPFSSGMSYRGLHETGMVEDVHLMVEMGLDAYLNFVLSDGREAINPKGFTTKATSWRS</sequence>
<dbReference type="Proteomes" id="UP001345219">
    <property type="component" value="Chromosome 22"/>
</dbReference>
<evidence type="ECO:0000313" key="1">
    <source>
        <dbReference type="EMBL" id="KAK4773593.1"/>
    </source>
</evidence>
<accession>A0AAN7KPH9</accession>
<dbReference type="EMBL" id="JAXIOK010000004">
    <property type="protein sequence ID" value="KAK4773593.1"/>
    <property type="molecule type" value="Genomic_DNA"/>
</dbReference>
<gene>
    <name evidence="1" type="ORF">SAY87_028612</name>
</gene>
<protein>
    <submittedName>
        <fullName evidence="1">Uncharacterized protein</fullName>
    </submittedName>
</protein>
<comment type="caution">
    <text evidence="1">The sequence shown here is derived from an EMBL/GenBank/DDBJ whole genome shotgun (WGS) entry which is preliminary data.</text>
</comment>
<keyword evidence="2" id="KW-1185">Reference proteome</keyword>
<name>A0AAN7KPH9_9MYRT</name>
<organism evidence="1 2">
    <name type="scientific">Trapa incisa</name>
    <dbReference type="NCBI Taxonomy" id="236973"/>
    <lineage>
        <taxon>Eukaryota</taxon>
        <taxon>Viridiplantae</taxon>
        <taxon>Streptophyta</taxon>
        <taxon>Embryophyta</taxon>
        <taxon>Tracheophyta</taxon>
        <taxon>Spermatophyta</taxon>
        <taxon>Magnoliopsida</taxon>
        <taxon>eudicotyledons</taxon>
        <taxon>Gunneridae</taxon>
        <taxon>Pentapetalae</taxon>
        <taxon>rosids</taxon>
        <taxon>malvids</taxon>
        <taxon>Myrtales</taxon>
        <taxon>Lythraceae</taxon>
        <taxon>Trapa</taxon>
    </lineage>
</organism>
<proteinExistence type="predicted"/>